<dbReference type="PANTHER" id="PTHR15837:SF0">
    <property type="entry name" value="RAN GUANINE NUCLEOTIDE RELEASE FACTOR"/>
    <property type="match status" value="1"/>
</dbReference>
<dbReference type="SUPFAM" id="SSF55724">
    <property type="entry name" value="Mog1p/PsbP-like"/>
    <property type="match status" value="1"/>
</dbReference>
<evidence type="ECO:0000256" key="3">
    <source>
        <dbReference type="ARBA" id="ARBA00022927"/>
    </source>
</evidence>
<evidence type="ECO:0000313" key="4">
    <source>
        <dbReference type="EMBL" id="ANZ76636.1"/>
    </source>
</evidence>
<dbReference type="GO" id="GO:0005085">
    <property type="term" value="F:guanyl-nucleotide exchange factor activity"/>
    <property type="evidence" value="ECO:0007669"/>
    <property type="project" value="TreeGrafter"/>
</dbReference>
<evidence type="ECO:0000256" key="1">
    <source>
        <dbReference type="ARBA" id="ARBA00010307"/>
    </source>
</evidence>
<organism evidence="4 5">
    <name type="scientific">Komagataella pastoris</name>
    <name type="common">Yeast</name>
    <name type="synonym">Pichia pastoris</name>
    <dbReference type="NCBI Taxonomy" id="4922"/>
    <lineage>
        <taxon>Eukaryota</taxon>
        <taxon>Fungi</taxon>
        <taxon>Dikarya</taxon>
        <taxon>Ascomycota</taxon>
        <taxon>Saccharomycotina</taxon>
        <taxon>Pichiomycetes</taxon>
        <taxon>Pichiales</taxon>
        <taxon>Pichiaceae</taxon>
        <taxon>Komagataella</taxon>
    </lineage>
</organism>
<dbReference type="GO" id="GO:0006606">
    <property type="term" value="P:protein import into nucleus"/>
    <property type="evidence" value="ECO:0007669"/>
    <property type="project" value="TreeGrafter"/>
</dbReference>
<proteinExistence type="inferred from homology"/>
<protein>
    <submittedName>
        <fullName evidence="4">BA75_03664T0</fullName>
    </submittedName>
</protein>
<reference evidence="4 5" key="1">
    <citation type="submission" date="2016-02" db="EMBL/GenBank/DDBJ databases">
        <title>Comparative genomic and transcriptomic foundation for Pichia pastoris.</title>
        <authorList>
            <person name="Love K.R."/>
            <person name="Shah K.A."/>
            <person name="Whittaker C.A."/>
            <person name="Wu J."/>
            <person name="Bartlett M.C."/>
            <person name="Ma D."/>
            <person name="Leeson R.L."/>
            <person name="Priest M."/>
            <person name="Young S.K."/>
            <person name="Love J.C."/>
        </authorList>
    </citation>
    <scope>NUCLEOTIDE SEQUENCE [LARGE SCALE GENOMIC DNA]</scope>
    <source>
        <strain evidence="4 5">ATCC 28485</strain>
    </source>
</reference>
<keyword evidence="3" id="KW-0653">Protein transport</keyword>
<gene>
    <name evidence="4" type="primary">MOG1</name>
    <name evidence="4" type="ORF">ATY40_BA7503664</name>
</gene>
<dbReference type="Gene3D" id="3.40.1000.10">
    <property type="entry name" value="Mog1/PsbP, alpha/beta/alpha sandwich"/>
    <property type="match status" value="1"/>
</dbReference>
<dbReference type="Proteomes" id="UP000094565">
    <property type="component" value="Chromosome 3"/>
</dbReference>
<dbReference type="GO" id="GO:0005634">
    <property type="term" value="C:nucleus"/>
    <property type="evidence" value="ECO:0007669"/>
    <property type="project" value="TreeGrafter"/>
</dbReference>
<accession>A0A1B2JF19</accession>
<evidence type="ECO:0000313" key="5">
    <source>
        <dbReference type="Proteomes" id="UP000094565"/>
    </source>
</evidence>
<keyword evidence="2" id="KW-0813">Transport</keyword>
<dbReference type="AlphaFoldDB" id="A0A1B2JF19"/>
<comment type="similarity">
    <text evidence="1">Belongs to the MOG1 family.</text>
</comment>
<dbReference type="PANTHER" id="PTHR15837">
    <property type="entry name" value="RAN GUANINE NUCLEOTIDE RELEASE FACTOR"/>
    <property type="match status" value="1"/>
</dbReference>
<dbReference type="EMBL" id="CP014586">
    <property type="protein sequence ID" value="ANZ76636.1"/>
    <property type="molecule type" value="Genomic_DNA"/>
</dbReference>
<name>A0A1B2JF19_PICPA</name>
<evidence type="ECO:0000256" key="2">
    <source>
        <dbReference type="ARBA" id="ARBA00022448"/>
    </source>
</evidence>
<dbReference type="OrthoDB" id="10255285at2759"/>
<sequence>MEYSLRKLYGGAITIQLPETLLDASKFREVPDSQEVFVNGGTNTTNYQELNKNDSIIIDLLERADKDIDVALKTHIQDISEANGVGANWFLAFSETVPDAKKIAIVLEEAKKWGKDSKGDVLVMVIGLIRLKNVSTDVVITANVPIGDNEKEVEGLHKLVEHRYHHADDDNLAFQRIKVAEGVVLKILETFHVENWGLFG</sequence>
<dbReference type="GO" id="GO:0031267">
    <property type="term" value="F:small GTPase binding"/>
    <property type="evidence" value="ECO:0007669"/>
    <property type="project" value="TreeGrafter"/>
</dbReference>
<dbReference type="Pfam" id="PF04603">
    <property type="entry name" value="Mog1"/>
    <property type="match status" value="1"/>
</dbReference>
<dbReference type="InterPro" id="IPR007681">
    <property type="entry name" value="Mog1"/>
</dbReference>
<dbReference type="InterPro" id="IPR016123">
    <property type="entry name" value="Mog1/PsbP_a/b/a-sand"/>
</dbReference>
<keyword evidence="5" id="KW-1185">Reference proteome</keyword>